<feature type="transmembrane region" description="Helical" evidence="1">
    <location>
        <begin position="12"/>
        <end position="35"/>
    </location>
</feature>
<sequence length="46" mass="5369">MFGCLKNASFYVKLFIFCFFLYNFDSLTVSMLVLYGSLCYHQLPIA</sequence>
<dbReference type="EMBL" id="GGEC01054490">
    <property type="protein sequence ID" value="MBX34974.1"/>
    <property type="molecule type" value="Transcribed_RNA"/>
</dbReference>
<proteinExistence type="predicted"/>
<name>A0A2P2MXL7_RHIMU</name>
<evidence type="ECO:0000313" key="2">
    <source>
        <dbReference type="EMBL" id="MBX34974.1"/>
    </source>
</evidence>
<keyword evidence="1" id="KW-1133">Transmembrane helix</keyword>
<keyword evidence="1" id="KW-0812">Transmembrane</keyword>
<accession>A0A2P2MXL7</accession>
<dbReference type="AlphaFoldDB" id="A0A2P2MXL7"/>
<reference evidence="2" key="1">
    <citation type="submission" date="2018-02" db="EMBL/GenBank/DDBJ databases">
        <title>Rhizophora mucronata_Transcriptome.</title>
        <authorList>
            <person name="Meera S.P."/>
            <person name="Sreeshan A."/>
            <person name="Augustine A."/>
        </authorList>
    </citation>
    <scope>NUCLEOTIDE SEQUENCE</scope>
    <source>
        <tissue evidence="2">Leaf</tissue>
    </source>
</reference>
<protein>
    <submittedName>
        <fullName evidence="2">Uncharacterized protein</fullName>
    </submittedName>
</protein>
<organism evidence="2">
    <name type="scientific">Rhizophora mucronata</name>
    <name type="common">Asiatic mangrove</name>
    <dbReference type="NCBI Taxonomy" id="61149"/>
    <lineage>
        <taxon>Eukaryota</taxon>
        <taxon>Viridiplantae</taxon>
        <taxon>Streptophyta</taxon>
        <taxon>Embryophyta</taxon>
        <taxon>Tracheophyta</taxon>
        <taxon>Spermatophyta</taxon>
        <taxon>Magnoliopsida</taxon>
        <taxon>eudicotyledons</taxon>
        <taxon>Gunneridae</taxon>
        <taxon>Pentapetalae</taxon>
        <taxon>rosids</taxon>
        <taxon>fabids</taxon>
        <taxon>Malpighiales</taxon>
        <taxon>Rhizophoraceae</taxon>
        <taxon>Rhizophora</taxon>
    </lineage>
</organism>
<evidence type="ECO:0000256" key="1">
    <source>
        <dbReference type="SAM" id="Phobius"/>
    </source>
</evidence>
<keyword evidence="1" id="KW-0472">Membrane</keyword>